<dbReference type="AlphaFoldDB" id="A0AA38R7P4"/>
<proteinExistence type="predicted"/>
<gene>
    <name evidence="2" type="ORF">NKR19_g10251</name>
</gene>
<comment type="caution">
    <text evidence="2">The sequence shown here is derived from an EMBL/GenBank/DDBJ whole genome shotgun (WGS) entry which is preliminary data.</text>
</comment>
<organism evidence="2 3">
    <name type="scientific">Coniochaeta hoffmannii</name>
    <dbReference type="NCBI Taxonomy" id="91930"/>
    <lineage>
        <taxon>Eukaryota</taxon>
        <taxon>Fungi</taxon>
        <taxon>Dikarya</taxon>
        <taxon>Ascomycota</taxon>
        <taxon>Pezizomycotina</taxon>
        <taxon>Sordariomycetes</taxon>
        <taxon>Sordariomycetidae</taxon>
        <taxon>Coniochaetales</taxon>
        <taxon>Coniochaetaceae</taxon>
        <taxon>Coniochaeta</taxon>
    </lineage>
</organism>
<accession>A0AA38R7P4</accession>
<name>A0AA38R7P4_9PEZI</name>
<reference evidence="2" key="1">
    <citation type="submission" date="2022-07" db="EMBL/GenBank/DDBJ databases">
        <title>Fungi with potential for degradation of polypropylene.</title>
        <authorList>
            <person name="Gostincar C."/>
        </authorList>
    </citation>
    <scope>NUCLEOTIDE SEQUENCE</scope>
    <source>
        <strain evidence="2">EXF-13287</strain>
    </source>
</reference>
<evidence type="ECO:0000259" key="1">
    <source>
        <dbReference type="Pfam" id="PF25277"/>
    </source>
</evidence>
<dbReference type="PANTHER" id="PTHR40620:SF1">
    <property type="entry name" value="RESISTANCE PROTEIN CRD2, PUTATIVE (AFU_ORTHOLOGUE AFUA_4G04318)-RELATED"/>
    <property type="match status" value="1"/>
</dbReference>
<dbReference type="PANTHER" id="PTHR40620">
    <property type="entry name" value="RESISTANCE PROTEIN CRD2, PUTATIVE (AFU_ORTHOLOGUE AFUA_4G04318)-RELATED"/>
    <property type="match status" value="1"/>
</dbReference>
<evidence type="ECO:0000313" key="3">
    <source>
        <dbReference type="Proteomes" id="UP001174691"/>
    </source>
</evidence>
<keyword evidence="3" id="KW-1185">Reference proteome</keyword>
<dbReference type="EMBL" id="JANBVN010000315">
    <property type="protein sequence ID" value="KAJ9129669.1"/>
    <property type="molecule type" value="Genomic_DNA"/>
</dbReference>
<protein>
    <recommendedName>
        <fullName evidence="1">DUF7871 domain-containing protein</fullName>
    </recommendedName>
</protein>
<dbReference type="Proteomes" id="UP001174691">
    <property type="component" value="Unassembled WGS sequence"/>
</dbReference>
<evidence type="ECO:0000313" key="2">
    <source>
        <dbReference type="EMBL" id="KAJ9129669.1"/>
    </source>
</evidence>
<feature type="domain" description="DUF7871" evidence="1">
    <location>
        <begin position="7"/>
        <end position="115"/>
    </location>
</feature>
<dbReference type="InterPro" id="IPR057193">
    <property type="entry name" value="DUF7871"/>
</dbReference>
<dbReference type="Pfam" id="PF25277">
    <property type="entry name" value="DUF7871"/>
    <property type="match status" value="1"/>
</dbReference>
<sequence>MTGDNAKPSTCCGKGDSGCVCAKQATCSCGKTHALHCTCDKAPKENSVEGPRCSCRARPAGQCTCDRADTENTKLTKPAAGSCSCGVRPADACTCEKAPDAGFNPVEHETDFTTKK</sequence>